<evidence type="ECO:0000313" key="10">
    <source>
        <dbReference type="EMBL" id="AFQ04033.1"/>
    </source>
</evidence>
<evidence type="ECO:0000256" key="6">
    <source>
        <dbReference type="ARBA" id="ARBA00023315"/>
    </source>
</evidence>
<keyword evidence="8" id="KW-0472">Membrane</keyword>
<keyword evidence="8" id="KW-1133">Transmembrane helix</keyword>
<keyword evidence="7" id="KW-0594">Phospholipid biosynthesis</keyword>
<dbReference type="GO" id="GO:0003841">
    <property type="term" value="F:1-acylglycerol-3-phosphate O-acyltransferase activity"/>
    <property type="evidence" value="ECO:0007669"/>
    <property type="project" value="UniProtKB-UniRule"/>
</dbReference>
<dbReference type="CDD" id="cd07989">
    <property type="entry name" value="LPLAT_AGPAT-like"/>
    <property type="match status" value="1"/>
</dbReference>
<name>A0ABC7ZI30_MYCGT</name>
<dbReference type="KEGG" id="mgx:CM1_01265"/>
<keyword evidence="7" id="KW-1208">Phospholipid metabolism</keyword>
<dbReference type="SUPFAM" id="SSF69593">
    <property type="entry name" value="Glycerol-3-phosphate (1)-acyltransferase"/>
    <property type="match status" value="1"/>
</dbReference>
<accession>A0ABC7ZI30</accession>
<evidence type="ECO:0000313" key="11">
    <source>
        <dbReference type="Proteomes" id="UP000005254"/>
    </source>
</evidence>
<evidence type="ECO:0000256" key="4">
    <source>
        <dbReference type="ARBA" id="ARBA00022679"/>
    </source>
</evidence>
<comment type="catalytic activity">
    <reaction evidence="7">
        <text>a 1-acyl-sn-glycero-3-phosphate + an acyl-CoA = a 1,2-diacyl-sn-glycero-3-phosphate + CoA</text>
        <dbReference type="Rhea" id="RHEA:19709"/>
        <dbReference type="ChEBI" id="CHEBI:57287"/>
        <dbReference type="ChEBI" id="CHEBI:57970"/>
        <dbReference type="ChEBI" id="CHEBI:58342"/>
        <dbReference type="ChEBI" id="CHEBI:58608"/>
        <dbReference type="EC" id="2.3.1.51"/>
    </reaction>
</comment>
<proteinExistence type="inferred from homology"/>
<evidence type="ECO:0000256" key="2">
    <source>
        <dbReference type="ARBA" id="ARBA00008655"/>
    </source>
</evidence>
<dbReference type="InterPro" id="IPR004552">
    <property type="entry name" value="AGP_acyltrans"/>
</dbReference>
<evidence type="ECO:0000256" key="3">
    <source>
        <dbReference type="ARBA" id="ARBA00022516"/>
    </source>
</evidence>
<evidence type="ECO:0000256" key="7">
    <source>
        <dbReference type="RuleBase" id="RU361267"/>
    </source>
</evidence>
<organism evidence="10 11">
    <name type="scientific">Mycoplasmoides genitalium M6320</name>
    <dbReference type="NCBI Taxonomy" id="662945"/>
    <lineage>
        <taxon>Bacteria</taxon>
        <taxon>Bacillati</taxon>
        <taxon>Mycoplasmatota</taxon>
        <taxon>Mycoplasmoidales</taxon>
        <taxon>Mycoplasmoidaceae</taxon>
        <taxon>Mycoplasmoides</taxon>
    </lineage>
</organism>
<reference evidence="10 11" key="1">
    <citation type="journal article" date="2012" name="J. Bacteriol.">
        <title>Draft Genome Sequences of Four Axenic Mycoplasma genitalium Strains Isolated from Denmark, Japan, and Australia.</title>
        <authorList>
            <person name="McGowin C.L."/>
            <person name="Ma L."/>
            <person name="Jensen J.S."/>
            <person name="Mancuso M.M."/>
            <person name="Hamasuna R."/>
            <person name="Adegboye D."/>
            <person name="Martin D.H."/>
        </authorList>
    </citation>
    <scope>NUCLEOTIDE SEQUENCE [LARGE SCALE GENOMIC DNA]</scope>
    <source>
        <strain evidence="10 11">M6320</strain>
    </source>
</reference>
<dbReference type="GeneID" id="99647056"/>
<comment type="domain">
    <text evidence="7">The HXXXXD motif is essential for acyltransferase activity and may constitute the binding site for the phosphate moiety of the glycerol-3-phosphate.</text>
</comment>
<sequence length="268" mass="30469">MDKLFKTSFRFIIRFLQILSLPVVFPYFLLSFLACLITSKNYESLPYNYPPEIRFKKVYRLVSMWLYIKGIKVVTVNDKIIPKKPVLVVANHKSNLDPLVLIKAFGRLKNSPPLTFVAKIELKDTVLFKLMKLIDCVFIDRKNIRQIANALETQQQLIRQGTAIAVFAEGTRILSNDIGEFKPGALKVAYNAFVPILPVSIVGSLGKMESNKRLKEHGVKKSSNYEVKVIFNKLINPISFNQIDSNNLANNIRSIISDAYTSEKPSND</sequence>
<evidence type="ECO:0000256" key="5">
    <source>
        <dbReference type="ARBA" id="ARBA00023098"/>
    </source>
</evidence>
<gene>
    <name evidence="10" type="ORF">CM1_01265</name>
</gene>
<feature type="transmembrane region" description="Helical" evidence="8">
    <location>
        <begin position="12"/>
        <end position="34"/>
    </location>
</feature>
<dbReference type="AlphaFoldDB" id="A0ABC7ZI30"/>
<keyword evidence="5 7" id="KW-0443">Lipid metabolism</keyword>
<evidence type="ECO:0000259" key="9">
    <source>
        <dbReference type="SMART" id="SM00563"/>
    </source>
</evidence>
<dbReference type="RefSeq" id="WP_009885752.1">
    <property type="nucleotide sequence ID" value="NC_018497.1"/>
</dbReference>
<comment type="similarity">
    <text evidence="2 7">Belongs to the 1-acyl-sn-glycerol-3-phosphate acyltransferase family.</text>
</comment>
<comment type="pathway">
    <text evidence="1">Lipid metabolism.</text>
</comment>
<dbReference type="PANTHER" id="PTHR10434:SF64">
    <property type="entry name" value="1-ACYL-SN-GLYCEROL-3-PHOSPHATE ACYLTRANSFERASE-RELATED"/>
    <property type="match status" value="1"/>
</dbReference>
<dbReference type="SMR" id="A0ABC7ZI30"/>
<protein>
    <recommendedName>
        <fullName evidence="7">1-acyl-sn-glycerol-3-phosphate acyltransferase</fullName>
        <ecNumber evidence="7">2.3.1.51</ecNumber>
    </recommendedName>
</protein>
<keyword evidence="4 7" id="KW-0808">Transferase</keyword>
<dbReference type="GO" id="GO:0008654">
    <property type="term" value="P:phospholipid biosynthetic process"/>
    <property type="evidence" value="ECO:0007669"/>
    <property type="project" value="UniProtKB-KW"/>
</dbReference>
<dbReference type="NCBIfam" id="TIGR00530">
    <property type="entry name" value="AGP_acyltrn"/>
    <property type="match status" value="1"/>
</dbReference>
<feature type="domain" description="Phospholipid/glycerol acyltransferase" evidence="9">
    <location>
        <begin position="86"/>
        <end position="204"/>
    </location>
</feature>
<dbReference type="Pfam" id="PF01553">
    <property type="entry name" value="Acyltransferase"/>
    <property type="match status" value="1"/>
</dbReference>
<keyword evidence="3 7" id="KW-0444">Lipid biosynthesis</keyword>
<dbReference type="Proteomes" id="UP000005254">
    <property type="component" value="Chromosome"/>
</dbReference>
<dbReference type="PANTHER" id="PTHR10434">
    <property type="entry name" value="1-ACYL-SN-GLYCEROL-3-PHOSPHATE ACYLTRANSFERASE"/>
    <property type="match status" value="1"/>
</dbReference>
<keyword evidence="8" id="KW-0812">Transmembrane</keyword>
<dbReference type="EC" id="2.3.1.51" evidence="7"/>
<dbReference type="SMART" id="SM00563">
    <property type="entry name" value="PlsC"/>
    <property type="match status" value="1"/>
</dbReference>
<dbReference type="InterPro" id="IPR002123">
    <property type="entry name" value="Plipid/glycerol_acylTrfase"/>
</dbReference>
<evidence type="ECO:0000256" key="1">
    <source>
        <dbReference type="ARBA" id="ARBA00005189"/>
    </source>
</evidence>
<keyword evidence="6 7" id="KW-0012">Acyltransferase</keyword>
<evidence type="ECO:0000256" key="8">
    <source>
        <dbReference type="SAM" id="Phobius"/>
    </source>
</evidence>
<dbReference type="PROSITE" id="PS51257">
    <property type="entry name" value="PROKAR_LIPOPROTEIN"/>
    <property type="match status" value="1"/>
</dbReference>
<dbReference type="EMBL" id="CP003772">
    <property type="protein sequence ID" value="AFQ04033.1"/>
    <property type="molecule type" value="Genomic_DNA"/>
</dbReference>